<dbReference type="AlphaFoldDB" id="A0A3M0K2P9"/>
<sequence length="419" mass="46845">MLAVVLALLPGVGIGEYIAQWPVKVIQKAGASSTISCFQDYTDLAYMFWYLQPPRNGLKLIVVALTACLPTNENEPSVSRLPVEGVRQMRHLAIAGVGVALYIAQWPETILQRAGASSTISCFQNYSDLAYMFWYLQPPRNGLKLIVSSTSWRHNSYEDGYSETKFEVNRESSNDILLTIKNVTSKDEATYFCAVVALTACLPTNENEPSVSRLPVEGVRQMRHLAIAGIHTVLSWTQASLQSKTSLAEKRNHKELLFLMRKSRRQKLHPIVPLSPLLAEVVALTACLPTNENEPSVSRLPVEGVRQMRHLAIAGVGVALYIAQWPETIIQRAGASSTISCFQNYSNLAYMFWYLQPPRNGLKLIVSSSTWSHNSYEDGYSEAKFEVNRERKDYILLTIKNVTSKDEATYFCAASDHTV</sequence>
<gene>
    <name evidence="5" type="ORF">DUI87_17033</name>
</gene>
<keyword evidence="6" id="KW-1185">Reference proteome</keyword>
<dbReference type="InterPro" id="IPR036179">
    <property type="entry name" value="Ig-like_dom_sf"/>
</dbReference>
<feature type="domain" description="Ig-like" evidence="4">
    <location>
        <begin position="76"/>
        <end position="212"/>
    </location>
</feature>
<accession>A0A3M0K2P9</accession>
<comment type="caution">
    <text evidence="5">The sequence shown here is derived from an EMBL/GenBank/DDBJ whole genome shotgun (WGS) entry which is preliminary data.</text>
</comment>
<dbReference type="STRING" id="333673.A0A3M0K2P9"/>
<evidence type="ECO:0000313" key="6">
    <source>
        <dbReference type="Proteomes" id="UP000269221"/>
    </source>
</evidence>
<keyword evidence="2" id="KW-0391">Immunity</keyword>
<dbReference type="SMART" id="SM00409">
    <property type="entry name" value="IG"/>
    <property type="match status" value="2"/>
</dbReference>
<feature type="signal peptide" evidence="3">
    <location>
        <begin position="1"/>
        <end position="15"/>
    </location>
</feature>
<dbReference type="Gene3D" id="2.60.40.10">
    <property type="entry name" value="Immunoglobulins"/>
    <property type="match status" value="3"/>
</dbReference>
<evidence type="ECO:0000259" key="4">
    <source>
        <dbReference type="PROSITE" id="PS50835"/>
    </source>
</evidence>
<protein>
    <recommendedName>
        <fullName evidence="4">Ig-like domain-containing protein</fullName>
    </recommendedName>
</protein>
<evidence type="ECO:0000256" key="3">
    <source>
        <dbReference type="SAM" id="SignalP"/>
    </source>
</evidence>
<dbReference type="OrthoDB" id="8947657at2759"/>
<feature type="domain" description="Ig-like" evidence="4">
    <location>
        <begin position="295"/>
        <end position="419"/>
    </location>
</feature>
<dbReference type="InterPro" id="IPR007110">
    <property type="entry name" value="Ig-like_dom"/>
</dbReference>
<reference evidence="5 6" key="1">
    <citation type="submission" date="2018-07" db="EMBL/GenBank/DDBJ databases">
        <title>A high quality draft genome assembly of the barn swallow (H. rustica rustica).</title>
        <authorList>
            <person name="Formenti G."/>
            <person name="Chiara M."/>
            <person name="Poveda L."/>
            <person name="Francoijs K.-J."/>
            <person name="Bonisoli-Alquati A."/>
            <person name="Canova L."/>
            <person name="Gianfranceschi L."/>
            <person name="Horner D.S."/>
            <person name="Saino N."/>
        </authorList>
    </citation>
    <scope>NUCLEOTIDE SEQUENCE [LARGE SCALE GENOMIC DNA]</scope>
    <source>
        <strain evidence="5">Chelidonia</strain>
        <tissue evidence="5">Blood</tissue>
    </source>
</reference>
<dbReference type="Pfam" id="PF07686">
    <property type="entry name" value="V-set"/>
    <property type="match status" value="2"/>
</dbReference>
<dbReference type="InterPro" id="IPR013106">
    <property type="entry name" value="Ig_V-set"/>
</dbReference>
<dbReference type="GO" id="GO:0005886">
    <property type="term" value="C:plasma membrane"/>
    <property type="evidence" value="ECO:0007669"/>
    <property type="project" value="TreeGrafter"/>
</dbReference>
<dbReference type="InterPro" id="IPR050413">
    <property type="entry name" value="TCR_beta_variable"/>
</dbReference>
<dbReference type="GO" id="GO:0002376">
    <property type="term" value="P:immune system process"/>
    <property type="evidence" value="ECO:0007669"/>
    <property type="project" value="UniProtKB-KW"/>
</dbReference>
<dbReference type="PANTHER" id="PTHR23268">
    <property type="entry name" value="T-CELL RECEPTOR BETA CHAIN"/>
    <property type="match status" value="1"/>
</dbReference>
<evidence type="ECO:0000256" key="1">
    <source>
        <dbReference type="ARBA" id="ARBA00022729"/>
    </source>
</evidence>
<dbReference type="PROSITE" id="PS50835">
    <property type="entry name" value="IG_LIKE"/>
    <property type="match status" value="2"/>
</dbReference>
<keyword evidence="1 3" id="KW-0732">Signal</keyword>
<dbReference type="EMBL" id="QRBI01000120">
    <property type="protein sequence ID" value="RMC07559.1"/>
    <property type="molecule type" value="Genomic_DNA"/>
</dbReference>
<dbReference type="CDD" id="cd00099">
    <property type="entry name" value="IgV"/>
    <property type="match status" value="1"/>
</dbReference>
<dbReference type="SUPFAM" id="SSF48726">
    <property type="entry name" value="Immunoglobulin"/>
    <property type="match status" value="3"/>
</dbReference>
<dbReference type="PANTHER" id="PTHR23268:SF117">
    <property type="entry name" value="T CELL RECEPTOR BETA VARIABLE 29-1"/>
    <property type="match status" value="1"/>
</dbReference>
<dbReference type="InterPro" id="IPR013783">
    <property type="entry name" value="Ig-like_fold"/>
</dbReference>
<dbReference type="GO" id="GO:0007166">
    <property type="term" value="P:cell surface receptor signaling pathway"/>
    <property type="evidence" value="ECO:0007669"/>
    <property type="project" value="TreeGrafter"/>
</dbReference>
<organism evidence="5 6">
    <name type="scientific">Hirundo rustica rustica</name>
    <dbReference type="NCBI Taxonomy" id="333673"/>
    <lineage>
        <taxon>Eukaryota</taxon>
        <taxon>Metazoa</taxon>
        <taxon>Chordata</taxon>
        <taxon>Craniata</taxon>
        <taxon>Vertebrata</taxon>
        <taxon>Euteleostomi</taxon>
        <taxon>Archelosauria</taxon>
        <taxon>Archosauria</taxon>
        <taxon>Dinosauria</taxon>
        <taxon>Saurischia</taxon>
        <taxon>Theropoda</taxon>
        <taxon>Coelurosauria</taxon>
        <taxon>Aves</taxon>
        <taxon>Neognathae</taxon>
        <taxon>Neoaves</taxon>
        <taxon>Telluraves</taxon>
        <taxon>Australaves</taxon>
        <taxon>Passeriformes</taxon>
        <taxon>Sylvioidea</taxon>
        <taxon>Hirundinidae</taxon>
        <taxon>Hirundo</taxon>
    </lineage>
</organism>
<dbReference type="InterPro" id="IPR003599">
    <property type="entry name" value="Ig_sub"/>
</dbReference>
<proteinExistence type="predicted"/>
<name>A0A3M0K2P9_HIRRU</name>
<dbReference type="Proteomes" id="UP000269221">
    <property type="component" value="Unassembled WGS sequence"/>
</dbReference>
<feature type="chain" id="PRO_5018142508" description="Ig-like domain-containing protein" evidence="3">
    <location>
        <begin position="16"/>
        <end position="419"/>
    </location>
</feature>
<dbReference type="SMART" id="SM00406">
    <property type="entry name" value="IGv"/>
    <property type="match status" value="2"/>
</dbReference>
<evidence type="ECO:0000313" key="5">
    <source>
        <dbReference type="EMBL" id="RMC07559.1"/>
    </source>
</evidence>
<evidence type="ECO:0000256" key="2">
    <source>
        <dbReference type="ARBA" id="ARBA00022859"/>
    </source>
</evidence>